<evidence type="ECO:0000259" key="6">
    <source>
        <dbReference type="Pfam" id="PF05529"/>
    </source>
</evidence>
<dbReference type="GO" id="GO:0005789">
    <property type="term" value="C:endoplasmic reticulum membrane"/>
    <property type="evidence" value="ECO:0007669"/>
    <property type="project" value="UniProtKB-SubCell"/>
</dbReference>
<sequence length="154" mass="17107">MMDPGWLILCVALAIECFLVTLLIMPVPSNMVRGAITQWIVSLLSNQTVKYSGFAILVLDAYYFAYTMDAISNPLVHVGILSPLEESIVSCETGLAMFRNERNAYITGFSLFMFLVLRRLVDIQSQLFESRRVAKASTQVPVGRPVESGKPKNA</sequence>
<dbReference type="AlphaFoldDB" id="A0A7S3I3Y0"/>
<reference evidence="7" key="1">
    <citation type="submission" date="2021-01" db="EMBL/GenBank/DDBJ databases">
        <authorList>
            <person name="Corre E."/>
            <person name="Pelletier E."/>
            <person name="Niang G."/>
            <person name="Scheremetjew M."/>
            <person name="Finn R."/>
            <person name="Kale V."/>
            <person name="Holt S."/>
            <person name="Cochrane G."/>
            <person name="Meng A."/>
            <person name="Brown T."/>
            <person name="Cohen L."/>
        </authorList>
    </citation>
    <scope>NUCLEOTIDE SEQUENCE</scope>
    <source>
        <strain evidence="7">Fehren 1</strain>
    </source>
</reference>
<comment type="function">
    <text evidence="5">May play a role in anterograde transport of membrane proteins from the endoplasmic reticulum to the Golgi.</text>
</comment>
<evidence type="ECO:0000256" key="1">
    <source>
        <dbReference type="ARBA" id="ARBA00004141"/>
    </source>
</evidence>
<keyword evidence="5" id="KW-0931">ER-Golgi transport</keyword>
<evidence type="ECO:0000256" key="5">
    <source>
        <dbReference type="RuleBase" id="RU367026"/>
    </source>
</evidence>
<comment type="subcellular location">
    <subcellularLocation>
        <location evidence="5">Endoplasmic reticulum membrane</location>
        <topology evidence="5">Multi-pass membrane protein</topology>
    </subcellularLocation>
    <subcellularLocation>
        <location evidence="1">Membrane</location>
        <topology evidence="1">Multi-pass membrane protein</topology>
    </subcellularLocation>
</comment>
<dbReference type="Pfam" id="PF05529">
    <property type="entry name" value="Bap31"/>
    <property type="match status" value="1"/>
</dbReference>
<feature type="transmembrane region" description="Helical" evidence="5">
    <location>
        <begin position="104"/>
        <end position="121"/>
    </location>
</feature>
<keyword evidence="5" id="KW-0653">Protein transport</keyword>
<evidence type="ECO:0000256" key="2">
    <source>
        <dbReference type="ARBA" id="ARBA00022692"/>
    </source>
</evidence>
<keyword evidence="4 5" id="KW-0472">Membrane</keyword>
<feature type="transmembrane region" description="Helical" evidence="5">
    <location>
        <begin position="48"/>
        <end position="66"/>
    </location>
</feature>
<protein>
    <recommendedName>
        <fullName evidence="5">Endoplasmic reticulum transmembrane protein</fullName>
    </recommendedName>
</protein>
<keyword evidence="2 5" id="KW-0812">Transmembrane</keyword>
<accession>A0A7S3I3Y0</accession>
<proteinExistence type="inferred from homology"/>
<dbReference type="PANTHER" id="PTHR12701:SF20">
    <property type="entry name" value="ENDOPLASMIC RETICULUM TRANSMEMBRANE PROTEIN"/>
    <property type="match status" value="1"/>
</dbReference>
<evidence type="ECO:0000256" key="4">
    <source>
        <dbReference type="ARBA" id="ARBA00023136"/>
    </source>
</evidence>
<dbReference type="GO" id="GO:0070973">
    <property type="term" value="P:protein localization to endoplasmic reticulum exit site"/>
    <property type="evidence" value="ECO:0007669"/>
    <property type="project" value="UniProtKB-UniRule"/>
</dbReference>
<dbReference type="InterPro" id="IPR008417">
    <property type="entry name" value="BAP29/BAP31"/>
</dbReference>
<feature type="transmembrane region" description="Helical" evidence="5">
    <location>
        <begin position="6"/>
        <end position="27"/>
    </location>
</feature>
<keyword evidence="5" id="KW-0256">Endoplasmic reticulum</keyword>
<keyword evidence="3 5" id="KW-1133">Transmembrane helix</keyword>
<dbReference type="PANTHER" id="PTHR12701">
    <property type="entry name" value="BCR-ASSOCIATED PROTEIN, BAP"/>
    <property type="match status" value="1"/>
</dbReference>
<dbReference type="GO" id="GO:0006886">
    <property type="term" value="P:intracellular protein transport"/>
    <property type="evidence" value="ECO:0007669"/>
    <property type="project" value="UniProtKB-UniRule"/>
</dbReference>
<name>A0A7S3I3Y0_9SPIT</name>
<dbReference type="GO" id="GO:0006888">
    <property type="term" value="P:endoplasmic reticulum to Golgi vesicle-mediated transport"/>
    <property type="evidence" value="ECO:0007669"/>
    <property type="project" value="UniProtKB-UniRule"/>
</dbReference>
<evidence type="ECO:0000256" key="3">
    <source>
        <dbReference type="ARBA" id="ARBA00022989"/>
    </source>
</evidence>
<keyword evidence="5" id="KW-0813">Transport</keyword>
<gene>
    <name evidence="7" type="ORF">FEHR0123_LOCUS8041</name>
</gene>
<dbReference type="EMBL" id="HBIE01026368">
    <property type="protein sequence ID" value="CAE0313117.1"/>
    <property type="molecule type" value="Transcribed_RNA"/>
</dbReference>
<dbReference type="InterPro" id="IPR040463">
    <property type="entry name" value="BAP29/BAP31_N"/>
</dbReference>
<evidence type="ECO:0000313" key="7">
    <source>
        <dbReference type="EMBL" id="CAE0313117.1"/>
    </source>
</evidence>
<organism evidence="7">
    <name type="scientific">Favella ehrenbergii</name>
    <dbReference type="NCBI Taxonomy" id="182087"/>
    <lineage>
        <taxon>Eukaryota</taxon>
        <taxon>Sar</taxon>
        <taxon>Alveolata</taxon>
        <taxon>Ciliophora</taxon>
        <taxon>Intramacronucleata</taxon>
        <taxon>Spirotrichea</taxon>
        <taxon>Choreotrichia</taxon>
        <taxon>Tintinnida</taxon>
        <taxon>Xystonellidae</taxon>
        <taxon>Favella</taxon>
    </lineage>
</organism>
<comment type="similarity">
    <text evidence="5">Belongs to the BCAP29/BCAP31 family.</text>
</comment>
<feature type="domain" description="BAP29/BAP31 transmembrane" evidence="6">
    <location>
        <begin position="6"/>
        <end position="132"/>
    </location>
</feature>